<dbReference type="PANTHER" id="PTHR38436:SF1">
    <property type="entry name" value="ESTER CYCLASE"/>
    <property type="match status" value="1"/>
</dbReference>
<dbReference type="Proteomes" id="UP000515734">
    <property type="component" value="Chromosome"/>
</dbReference>
<dbReference type="AlphaFoldDB" id="A0A6S6PAQ4"/>
<name>A0A6S6PAQ4_9MYCO</name>
<dbReference type="InterPro" id="IPR032710">
    <property type="entry name" value="NTF2-like_dom_sf"/>
</dbReference>
<reference evidence="1 2" key="1">
    <citation type="submission" date="2020-07" db="EMBL/GenBank/DDBJ databases">
        <title>Complete genome sequence of Mycolicibacterium litorale like strain isolated from cardiac implantable electronic device infection.</title>
        <authorList>
            <person name="Fukano H."/>
            <person name="Miyama H."/>
            <person name="Hoshino Y."/>
        </authorList>
    </citation>
    <scope>NUCLEOTIDE SEQUENCE [LARGE SCALE GENOMIC DNA]</scope>
    <source>
        <strain evidence="1 2">NIIDNTM18</strain>
    </source>
</reference>
<accession>A0A6S6PAQ4</accession>
<dbReference type="GO" id="GO:0030638">
    <property type="term" value="P:polyketide metabolic process"/>
    <property type="evidence" value="ECO:0007669"/>
    <property type="project" value="InterPro"/>
</dbReference>
<dbReference type="InterPro" id="IPR009959">
    <property type="entry name" value="Cyclase_SnoaL-like"/>
</dbReference>
<dbReference type="PANTHER" id="PTHR38436">
    <property type="entry name" value="POLYKETIDE CYCLASE SNOAL-LIKE DOMAIN"/>
    <property type="match status" value="1"/>
</dbReference>
<evidence type="ECO:0000313" key="1">
    <source>
        <dbReference type="EMBL" id="BCI54677.1"/>
    </source>
</evidence>
<organism evidence="1 2">
    <name type="scientific">Mycolicibacterium litorale</name>
    <dbReference type="NCBI Taxonomy" id="758802"/>
    <lineage>
        <taxon>Bacteria</taxon>
        <taxon>Bacillati</taxon>
        <taxon>Actinomycetota</taxon>
        <taxon>Actinomycetes</taxon>
        <taxon>Mycobacteriales</taxon>
        <taxon>Mycobacteriaceae</taxon>
        <taxon>Mycolicibacterium</taxon>
    </lineage>
</organism>
<proteinExistence type="predicted"/>
<dbReference type="Pfam" id="PF07366">
    <property type="entry name" value="SnoaL"/>
    <property type="match status" value="1"/>
</dbReference>
<dbReference type="SUPFAM" id="SSF54427">
    <property type="entry name" value="NTF2-like"/>
    <property type="match status" value="1"/>
</dbReference>
<sequence>MIDVYRRYLDCLNDRRWDDLGRFVADDVVYNGERIGLKGYRSMLESDTHAIPDLRFTAELLLADRGVVGCRLFFHCTPRHEFLGFEPTGGQVSFAEHVFYRFGDQKIAEVWSLIDKEAIREQLR</sequence>
<gene>
    <name evidence="1" type="ORF">NIIDNTM18_39550</name>
</gene>
<dbReference type="RefSeq" id="WP_185292560.1">
    <property type="nucleotide sequence ID" value="NZ_AP023287.1"/>
</dbReference>
<evidence type="ECO:0000313" key="2">
    <source>
        <dbReference type="Proteomes" id="UP000515734"/>
    </source>
</evidence>
<dbReference type="Gene3D" id="3.10.450.50">
    <property type="match status" value="1"/>
</dbReference>
<protein>
    <submittedName>
        <fullName evidence="1">Ester cyclase</fullName>
    </submittedName>
</protein>
<dbReference type="EMBL" id="AP023287">
    <property type="protein sequence ID" value="BCI54677.1"/>
    <property type="molecule type" value="Genomic_DNA"/>
</dbReference>